<dbReference type="Pfam" id="PF00535">
    <property type="entry name" value="Glycos_transf_2"/>
    <property type="match status" value="1"/>
</dbReference>
<dbReference type="GO" id="GO:0016758">
    <property type="term" value="F:hexosyltransferase activity"/>
    <property type="evidence" value="ECO:0007669"/>
    <property type="project" value="UniProtKB-ARBA"/>
</dbReference>
<dbReference type="STRING" id="645517.A6F65_01830"/>
<protein>
    <submittedName>
        <fullName evidence="2">Putative glycosyltransferase EpsJ</fullName>
        <ecNumber evidence="2">2.4.-.-</ecNumber>
    </submittedName>
</protein>
<evidence type="ECO:0000313" key="2">
    <source>
        <dbReference type="EMBL" id="ANU08125.1"/>
    </source>
</evidence>
<accession>A0A1C7D9L6</accession>
<proteinExistence type="predicted"/>
<dbReference type="SUPFAM" id="SSF53448">
    <property type="entry name" value="Nucleotide-diphospho-sugar transferases"/>
    <property type="match status" value="1"/>
</dbReference>
<dbReference type="PANTHER" id="PTHR22916:SF3">
    <property type="entry name" value="UDP-GLCNAC:BETAGAL BETA-1,3-N-ACETYLGLUCOSAMINYLTRANSFERASE-LIKE PROTEIN 1"/>
    <property type="match status" value="1"/>
</dbReference>
<dbReference type="PANTHER" id="PTHR22916">
    <property type="entry name" value="GLYCOSYLTRANSFERASE"/>
    <property type="match status" value="1"/>
</dbReference>
<evidence type="ECO:0000259" key="1">
    <source>
        <dbReference type="Pfam" id="PF00535"/>
    </source>
</evidence>
<dbReference type="CDD" id="cd00761">
    <property type="entry name" value="Glyco_tranf_GTA_type"/>
    <property type="match status" value="1"/>
</dbReference>
<dbReference type="InterPro" id="IPR001173">
    <property type="entry name" value="Glyco_trans_2-like"/>
</dbReference>
<reference evidence="2 3" key="1">
    <citation type="submission" date="2016-07" db="EMBL/GenBank/DDBJ databases">
        <title>Complete genome sequence of Altererythrobacter namhicola JCM 16345T, containing esterase-encoding genes.</title>
        <authorList>
            <person name="Cheng H."/>
            <person name="Wu Y.-H."/>
            <person name="Jian S.-L."/>
            <person name="Huo Y.-Y."/>
            <person name="Wang C.-S."/>
            <person name="Xu X.-W."/>
        </authorList>
    </citation>
    <scope>NUCLEOTIDE SEQUENCE [LARGE SCALE GENOMIC DNA]</scope>
    <source>
        <strain evidence="2 3">JCM 16345</strain>
    </source>
</reference>
<dbReference type="RefSeq" id="WP_169817020.1">
    <property type="nucleotide sequence ID" value="NZ_CP016545.1"/>
</dbReference>
<gene>
    <name evidence="2" type="primary">epsJ</name>
    <name evidence="2" type="ORF">A6F65_01830</name>
</gene>
<dbReference type="AlphaFoldDB" id="A0A1C7D9L6"/>
<organism evidence="2 3">
    <name type="scientific">Paraurantiacibacter namhicola</name>
    <dbReference type="NCBI Taxonomy" id="645517"/>
    <lineage>
        <taxon>Bacteria</taxon>
        <taxon>Pseudomonadati</taxon>
        <taxon>Pseudomonadota</taxon>
        <taxon>Alphaproteobacteria</taxon>
        <taxon>Sphingomonadales</taxon>
        <taxon>Erythrobacteraceae</taxon>
        <taxon>Paraurantiacibacter</taxon>
    </lineage>
</organism>
<keyword evidence="2" id="KW-0808">Transferase</keyword>
<dbReference type="InterPro" id="IPR029044">
    <property type="entry name" value="Nucleotide-diphossugar_trans"/>
</dbReference>
<dbReference type="Proteomes" id="UP000092698">
    <property type="component" value="Chromosome"/>
</dbReference>
<evidence type="ECO:0000313" key="3">
    <source>
        <dbReference type="Proteomes" id="UP000092698"/>
    </source>
</evidence>
<dbReference type="EMBL" id="CP016545">
    <property type="protein sequence ID" value="ANU08125.1"/>
    <property type="molecule type" value="Genomic_DNA"/>
</dbReference>
<dbReference type="EC" id="2.4.-.-" evidence="2"/>
<name>A0A1C7D9L6_9SPHN</name>
<sequence length="347" mass="39359">MTAAQATRADDAGASAQQPWLSIMLPVYNVAPYLEECLLSILSQADEGVEILLCDDCSTDDSMDVARKVADEHPGRITIMQNPQNLGLSGTRNAMKDRASGRYFWFVDSDDYLLPGAISALKTWIDREAPDVLSFKYRRGHMRKKAFRGPSNTVVHTPAKILAGIYRSRKMYSWAKVSHRKLWEGGLEFPVGKLFEDQYNTPLLALAAQTLVHIDKSLLVYRKRPGSILAQAVREKEQFAEKAHRDMAHAADRVREEMARTPDAETPESRFAMSHFLAREFAKTCERIERAGSEGCGGKDPRELAREFRAIMDGNSPIPFEEMLRLYRRPRHAYSYTQLRKALRFTA</sequence>
<keyword evidence="2" id="KW-0328">Glycosyltransferase</keyword>
<feature type="domain" description="Glycosyltransferase 2-like" evidence="1">
    <location>
        <begin position="22"/>
        <end position="151"/>
    </location>
</feature>
<dbReference type="KEGG" id="anh:A6F65_01830"/>
<keyword evidence="3" id="KW-1185">Reference proteome</keyword>
<dbReference type="Gene3D" id="3.90.550.10">
    <property type="entry name" value="Spore Coat Polysaccharide Biosynthesis Protein SpsA, Chain A"/>
    <property type="match status" value="1"/>
</dbReference>